<organism evidence="1 2">
    <name type="scientific">Thalassolituus hydrocarboniclasticus</name>
    <dbReference type="NCBI Taxonomy" id="2742796"/>
    <lineage>
        <taxon>Bacteria</taxon>
        <taxon>Pseudomonadati</taxon>
        <taxon>Pseudomonadota</taxon>
        <taxon>Gammaproteobacteria</taxon>
        <taxon>Oceanospirillales</taxon>
        <taxon>Oceanospirillaceae</taxon>
        <taxon>Thalassolituus</taxon>
    </lineage>
</organism>
<keyword evidence="2" id="KW-1185">Reference proteome</keyword>
<evidence type="ECO:0000313" key="1">
    <source>
        <dbReference type="EMBL" id="UXD88899.1"/>
    </source>
</evidence>
<sequence length="96" mass="10055">MTLQAIASISWISNLLTAAEQQSMTRKTLRALAGIAVHELDAGFGLKVTTLFKQDIPTMIRPALLKMPAVYIKSKITGGPGAGLGYAGLLVLVSSG</sequence>
<protein>
    <submittedName>
        <fullName evidence="1">Uncharacterized protein</fullName>
    </submittedName>
</protein>
<dbReference type="EMBL" id="CP054475">
    <property type="protein sequence ID" value="UXD88899.1"/>
    <property type="molecule type" value="Genomic_DNA"/>
</dbReference>
<name>A0ABY6AG89_9GAMM</name>
<evidence type="ECO:0000313" key="2">
    <source>
        <dbReference type="Proteomes" id="UP001065322"/>
    </source>
</evidence>
<gene>
    <name evidence="1" type="ORF">HUF19_16270</name>
</gene>
<dbReference type="RefSeq" id="WP_260997589.1">
    <property type="nucleotide sequence ID" value="NZ_CP054475.1"/>
</dbReference>
<reference evidence="2" key="1">
    <citation type="submission" date="2020-06" db="EMBL/GenBank/DDBJ databases">
        <title>Thalassolituus marinus alknpb1M-1, a hydrocarbon-degrading bacterium isolated from the deep-sea overlying water using an in-situ strategy from the South China Sea basin.</title>
        <authorList>
            <person name="Dong C."/>
            <person name="Chen Y."/>
            <person name="Shao Z."/>
        </authorList>
    </citation>
    <scope>NUCLEOTIDE SEQUENCE [LARGE SCALE GENOMIC DNA]</scope>
    <source>
        <strain evidence="2">alknpb1M-1</strain>
    </source>
</reference>
<dbReference type="Proteomes" id="UP001065322">
    <property type="component" value="Chromosome"/>
</dbReference>
<proteinExistence type="predicted"/>
<accession>A0ABY6AG89</accession>